<proteinExistence type="predicted"/>
<evidence type="ECO:0000313" key="1">
    <source>
        <dbReference type="EMBL" id="GAA42025.2"/>
    </source>
</evidence>
<organism evidence="1 2">
    <name type="scientific">Clonorchis sinensis</name>
    <name type="common">Chinese liver fluke</name>
    <dbReference type="NCBI Taxonomy" id="79923"/>
    <lineage>
        <taxon>Eukaryota</taxon>
        <taxon>Metazoa</taxon>
        <taxon>Spiralia</taxon>
        <taxon>Lophotrochozoa</taxon>
        <taxon>Platyhelminthes</taxon>
        <taxon>Trematoda</taxon>
        <taxon>Digenea</taxon>
        <taxon>Opisthorchiida</taxon>
        <taxon>Opisthorchiata</taxon>
        <taxon>Opisthorchiidae</taxon>
        <taxon>Clonorchis</taxon>
    </lineage>
</organism>
<accession>H2KVJ5</accession>
<name>H2KVJ5_CLOSI</name>
<protein>
    <submittedName>
        <fullName evidence="1">Uncharacterized protein</fullName>
    </submittedName>
</protein>
<dbReference type="AlphaFoldDB" id="H2KVJ5"/>
<dbReference type="EMBL" id="DF144644">
    <property type="protein sequence ID" value="GAA42025.2"/>
    <property type="molecule type" value="Genomic_DNA"/>
</dbReference>
<evidence type="ECO:0000313" key="2">
    <source>
        <dbReference type="Proteomes" id="UP000008909"/>
    </source>
</evidence>
<keyword evidence="2" id="KW-1185">Reference proteome</keyword>
<gene>
    <name evidence="1" type="ORF">CLF_112490</name>
</gene>
<reference evidence="1" key="1">
    <citation type="journal article" date="2011" name="Genome Biol.">
        <title>The draft genome of the carcinogenic human liver fluke Clonorchis sinensis.</title>
        <authorList>
            <person name="Wang X."/>
            <person name="Chen W."/>
            <person name="Huang Y."/>
            <person name="Sun J."/>
            <person name="Men J."/>
            <person name="Liu H."/>
            <person name="Luo F."/>
            <person name="Guo L."/>
            <person name="Lv X."/>
            <person name="Deng C."/>
            <person name="Zhou C."/>
            <person name="Fan Y."/>
            <person name="Li X."/>
            <person name="Huang L."/>
            <person name="Hu Y."/>
            <person name="Liang C."/>
            <person name="Hu X."/>
            <person name="Xu J."/>
            <person name="Yu X."/>
        </authorList>
    </citation>
    <scope>NUCLEOTIDE SEQUENCE [LARGE SCALE GENOMIC DNA]</scope>
    <source>
        <strain evidence="1">Henan</strain>
    </source>
</reference>
<sequence length="165" mass="18095">MKYDDKPPLLELNETLRLLLSDCCNPAVRIDESVHPASVLQATSARYLAPASSGISKSLFKPRLPVYLTAFNVRTPNQAKQQAALALTLDTLGIDVYRVSEARNQDTGIMIGLDPPSLSTLFWLRTSGDPEAAAAGCALLGIALSHRIERFLSDWMPSRTVRKWG</sequence>
<dbReference type="Proteomes" id="UP000008909">
    <property type="component" value="Unassembled WGS sequence"/>
</dbReference>